<dbReference type="OrthoDB" id="2117820at2759"/>
<dbReference type="VEuPathDB" id="FungiDB:SPPG_05430"/>
<reference evidence="1 2" key="1">
    <citation type="submission" date="2009-08" db="EMBL/GenBank/DDBJ databases">
        <title>The Genome Sequence of Spizellomyces punctatus strain DAOM BR117.</title>
        <authorList>
            <consortium name="The Broad Institute Genome Sequencing Platform"/>
            <person name="Russ C."/>
            <person name="Cuomo C."/>
            <person name="Shea T."/>
            <person name="Young S.K."/>
            <person name="Zeng Q."/>
            <person name="Koehrsen M."/>
            <person name="Haas B."/>
            <person name="Borodovsky M."/>
            <person name="Guigo R."/>
            <person name="Alvarado L."/>
            <person name="Berlin A."/>
            <person name="Bochicchio J."/>
            <person name="Borenstein D."/>
            <person name="Chapman S."/>
            <person name="Chen Z."/>
            <person name="Engels R."/>
            <person name="Freedman E."/>
            <person name="Gellesch M."/>
            <person name="Goldberg J."/>
            <person name="Griggs A."/>
            <person name="Gujja S."/>
            <person name="Heiman D."/>
            <person name="Hepburn T."/>
            <person name="Howarth C."/>
            <person name="Jen D."/>
            <person name="Larson L."/>
            <person name="Lewis B."/>
            <person name="Mehta T."/>
            <person name="Park D."/>
            <person name="Pearson M."/>
            <person name="Roberts A."/>
            <person name="Saif S."/>
            <person name="Shenoy N."/>
            <person name="Sisk P."/>
            <person name="Stolte C."/>
            <person name="Sykes S."/>
            <person name="Thomson T."/>
            <person name="Walk T."/>
            <person name="White J."/>
            <person name="Yandava C."/>
            <person name="Burger G."/>
            <person name="Gray M.W."/>
            <person name="Holland P.W.H."/>
            <person name="King N."/>
            <person name="Lang F.B.F."/>
            <person name="Roger A.J."/>
            <person name="Ruiz-Trillo I."/>
            <person name="Lander E."/>
            <person name="Nusbaum C."/>
        </authorList>
    </citation>
    <scope>NUCLEOTIDE SEQUENCE [LARGE SCALE GENOMIC DNA]</scope>
    <source>
        <strain evidence="1 2">DAOM BR117</strain>
    </source>
</reference>
<keyword evidence="2" id="KW-1185">Reference proteome</keyword>
<dbReference type="InParanoid" id="A0A0L0HDT3"/>
<protein>
    <submittedName>
        <fullName evidence="1">Uncharacterized protein</fullName>
    </submittedName>
</protein>
<dbReference type="RefSeq" id="XP_016607216.1">
    <property type="nucleotide sequence ID" value="XM_016753645.1"/>
</dbReference>
<organism evidence="1 2">
    <name type="scientific">Spizellomyces punctatus (strain DAOM BR117)</name>
    <dbReference type="NCBI Taxonomy" id="645134"/>
    <lineage>
        <taxon>Eukaryota</taxon>
        <taxon>Fungi</taxon>
        <taxon>Fungi incertae sedis</taxon>
        <taxon>Chytridiomycota</taxon>
        <taxon>Chytridiomycota incertae sedis</taxon>
        <taxon>Chytridiomycetes</taxon>
        <taxon>Spizellomycetales</taxon>
        <taxon>Spizellomycetaceae</taxon>
        <taxon>Spizellomyces</taxon>
    </lineage>
</organism>
<dbReference type="OMA" id="CITIARP"/>
<gene>
    <name evidence="1" type="ORF">SPPG_05430</name>
</gene>
<sequence>MHFARNRFRLPTHKVWIHKVHQTPGCISRRWSSGAPIDQHDDSKIFPWRLSRSPIRPIGPPHVPGTSPLATYIINPIKRELISFFARTFVHQAYGEFYIEYQFMIGASYALERFCTVLTALSKPGSSRDTDEVFRSMLTRPLYDRLSKAISNVKSKAQQVSLNFHLHDARITDMKVQFGPEIGTAARPRLIRMSGIARYYELGQDHYLFKGFSLGAVFSKEDVATRHMTPYQLSVEAMEEGAIVQLEVTFDAEVTYRHVRLKAEQDSRNQSTEGIGLAAKQNDPSQQAADLASRVTEDLTSDLVEDVISSESCRREIVVLFEGQHFTQEEGHEGRALSARHWRIADIDFLLESDRYLDYVHHEDDD</sequence>
<evidence type="ECO:0000313" key="1">
    <source>
        <dbReference type="EMBL" id="KNC99176.1"/>
    </source>
</evidence>
<name>A0A0L0HDT3_SPIPD</name>
<proteinExistence type="predicted"/>
<dbReference type="GeneID" id="27688804"/>
<dbReference type="EMBL" id="KQ257458">
    <property type="protein sequence ID" value="KNC99176.1"/>
    <property type="molecule type" value="Genomic_DNA"/>
</dbReference>
<evidence type="ECO:0000313" key="2">
    <source>
        <dbReference type="Proteomes" id="UP000053201"/>
    </source>
</evidence>
<accession>A0A0L0HDT3</accession>
<dbReference type="Proteomes" id="UP000053201">
    <property type="component" value="Unassembled WGS sequence"/>
</dbReference>
<dbReference type="AlphaFoldDB" id="A0A0L0HDT3"/>